<dbReference type="EMBL" id="BAABLV010000013">
    <property type="protein sequence ID" value="GAA4893282.1"/>
    <property type="molecule type" value="Genomic_DNA"/>
</dbReference>
<dbReference type="RefSeq" id="WP_345579338.1">
    <property type="nucleotide sequence ID" value="NZ_BAABLV010000013.1"/>
</dbReference>
<evidence type="ECO:0000256" key="1">
    <source>
        <dbReference type="ARBA" id="ARBA00009156"/>
    </source>
</evidence>
<protein>
    <submittedName>
        <fullName evidence="10">Rhamnulokinase family protein</fullName>
    </submittedName>
</protein>
<dbReference type="PANTHER" id="PTHR43095">
    <property type="entry name" value="SUGAR KINASE"/>
    <property type="match status" value="1"/>
</dbReference>
<evidence type="ECO:0000256" key="2">
    <source>
        <dbReference type="ARBA" id="ARBA00022629"/>
    </source>
</evidence>
<evidence type="ECO:0000259" key="9">
    <source>
        <dbReference type="Pfam" id="PF02782"/>
    </source>
</evidence>
<evidence type="ECO:0000256" key="6">
    <source>
        <dbReference type="ARBA" id="ARBA00022840"/>
    </source>
</evidence>
<dbReference type="InterPro" id="IPR013449">
    <property type="entry name" value="Rhamnulokinase"/>
</dbReference>
<evidence type="ECO:0000259" key="8">
    <source>
        <dbReference type="Pfam" id="PF00370"/>
    </source>
</evidence>
<name>A0ABP9F368_9ACTN</name>
<dbReference type="InterPro" id="IPR050406">
    <property type="entry name" value="FGGY_Carb_Kinase"/>
</dbReference>
<gene>
    <name evidence="10" type="ORF">GCM10025789_08040</name>
</gene>
<keyword evidence="7" id="KW-0684">Rhamnose metabolism</keyword>
<evidence type="ECO:0000256" key="3">
    <source>
        <dbReference type="ARBA" id="ARBA00022679"/>
    </source>
</evidence>
<feature type="domain" description="Carbohydrate kinase FGGY C-terminal" evidence="9">
    <location>
        <begin position="254"/>
        <end position="441"/>
    </location>
</feature>
<sequence>MSTVTALAVDLGSSSGRVVAGTFRDGRVEEVEVRRFPHEARLVAGYLSWDLEFIWAEVVAGLRAAVERFPDAVSVSVDTWGVDYVPLGADGQPVTPGRAYRDERTTRTLGAFRERLSDEAAWAATGIAPATINTANQLFAFLEEEPELAARTEQILLLPDYFTYLLSGQRGWSRSHASSSALISPGAHEFSDDVFSALGIPRRWVGEVTAEHTVVGPCTVEGLEQLTVVRAGAHDTACAVHALQRDVTQESYFLSCGSWSVLGVLRDEPLLSDDARALGLTNEARADGGLRPLFNITGLWILQELQRDWEQQGRERDIVELIRRAEAAPPLGAMINPDEPQFALPGEMERRVLDALAAQGVAVEGLDEGAITRVVLESFAARYARGIADLTALTGVEPTQLNLVGGGSRNKLLCQLTADALGVPVVAGPVEASVLGSLLAQLEIMGHLDPADRNAVIASTARTEIFEPR</sequence>
<dbReference type="CDD" id="cd07771">
    <property type="entry name" value="ASKHA_NBD_FGGY_RhaB-like"/>
    <property type="match status" value="1"/>
</dbReference>
<comment type="similarity">
    <text evidence="1">Belongs to the FGGY kinase family.</text>
</comment>
<proteinExistence type="inferred from homology"/>
<keyword evidence="2" id="KW-0859">Xylose metabolism</keyword>
<dbReference type="Pfam" id="PF02782">
    <property type="entry name" value="FGGY_C"/>
    <property type="match status" value="1"/>
</dbReference>
<reference evidence="11" key="1">
    <citation type="journal article" date="2019" name="Int. J. Syst. Evol. Microbiol.">
        <title>The Global Catalogue of Microorganisms (GCM) 10K type strain sequencing project: providing services to taxonomists for standard genome sequencing and annotation.</title>
        <authorList>
            <consortium name="The Broad Institute Genomics Platform"/>
            <consortium name="The Broad Institute Genome Sequencing Center for Infectious Disease"/>
            <person name="Wu L."/>
            <person name="Ma J."/>
        </authorList>
    </citation>
    <scope>NUCLEOTIDE SEQUENCE [LARGE SCALE GENOMIC DNA]</scope>
    <source>
        <strain evidence="11">JCM 19125</strain>
    </source>
</reference>
<dbReference type="Proteomes" id="UP001501521">
    <property type="component" value="Unassembled WGS sequence"/>
</dbReference>
<keyword evidence="6" id="KW-0067">ATP-binding</keyword>
<evidence type="ECO:0000256" key="5">
    <source>
        <dbReference type="ARBA" id="ARBA00022777"/>
    </source>
</evidence>
<dbReference type="InterPro" id="IPR018484">
    <property type="entry name" value="FGGY_N"/>
</dbReference>
<dbReference type="InterPro" id="IPR043129">
    <property type="entry name" value="ATPase_NBD"/>
</dbReference>
<comment type="caution">
    <text evidence="10">The sequence shown here is derived from an EMBL/GenBank/DDBJ whole genome shotgun (WGS) entry which is preliminary data.</text>
</comment>
<evidence type="ECO:0000313" key="11">
    <source>
        <dbReference type="Proteomes" id="UP001501521"/>
    </source>
</evidence>
<dbReference type="PANTHER" id="PTHR43095:SF5">
    <property type="entry name" value="XYLULOSE KINASE"/>
    <property type="match status" value="1"/>
</dbReference>
<keyword evidence="11" id="KW-1185">Reference proteome</keyword>
<dbReference type="InterPro" id="IPR018485">
    <property type="entry name" value="FGGY_C"/>
</dbReference>
<keyword evidence="2" id="KW-0119">Carbohydrate metabolism</keyword>
<evidence type="ECO:0000256" key="4">
    <source>
        <dbReference type="ARBA" id="ARBA00022741"/>
    </source>
</evidence>
<keyword evidence="4" id="KW-0547">Nucleotide-binding</keyword>
<evidence type="ECO:0000313" key="10">
    <source>
        <dbReference type="EMBL" id="GAA4893282.1"/>
    </source>
</evidence>
<evidence type="ECO:0000256" key="7">
    <source>
        <dbReference type="ARBA" id="ARBA00023308"/>
    </source>
</evidence>
<dbReference type="Gene3D" id="3.30.420.40">
    <property type="match status" value="2"/>
</dbReference>
<keyword evidence="3" id="KW-0808">Transferase</keyword>
<feature type="domain" description="Carbohydrate kinase FGGY N-terminal" evidence="8">
    <location>
        <begin position="6"/>
        <end position="239"/>
    </location>
</feature>
<accession>A0ABP9F368</accession>
<organism evidence="10 11">
    <name type="scientific">Tessaracoccus lubricantis</name>
    <dbReference type="NCBI Taxonomy" id="545543"/>
    <lineage>
        <taxon>Bacteria</taxon>
        <taxon>Bacillati</taxon>
        <taxon>Actinomycetota</taxon>
        <taxon>Actinomycetes</taxon>
        <taxon>Propionibacteriales</taxon>
        <taxon>Propionibacteriaceae</taxon>
        <taxon>Tessaracoccus</taxon>
    </lineage>
</organism>
<keyword evidence="5" id="KW-0418">Kinase</keyword>
<dbReference type="PIRSF" id="PIRSF000538">
    <property type="entry name" value="GlpK"/>
    <property type="match status" value="1"/>
</dbReference>
<dbReference type="InterPro" id="IPR000577">
    <property type="entry name" value="Carb_kinase_FGGY"/>
</dbReference>
<dbReference type="Pfam" id="PF00370">
    <property type="entry name" value="FGGY_N"/>
    <property type="match status" value="1"/>
</dbReference>
<dbReference type="SUPFAM" id="SSF53067">
    <property type="entry name" value="Actin-like ATPase domain"/>
    <property type="match status" value="2"/>
</dbReference>